<comment type="caution">
    <text evidence="1">The sequence shown here is derived from an EMBL/GenBank/DDBJ whole genome shotgun (WGS) entry which is preliminary data.</text>
</comment>
<organism evidence="1">
    <name type="scientific">marine sediment metagenome</name>
    <dbReference type="NCBI Taxonomy" id="412755"/>
    <lineage>
        <taxon>unclassified sequences</taxon>
        <taxon>metagenomes</taxon>
        <taxon>ecological metagenomes</taxon>
    </lineage>
</organism>
<dbReference type="EMBL" id="LAZR01020258">
    <property type="protein sequence ID" value="KKL89542.1"/>
    <property type="molecule type" value="Genomic_DNA"/>
</dbReference>
<evidence type="ECO:0000313" key="1">
    <source>
        <dbReference type="EMBL" id="KKL89542.1"/>
    </source>
</evidence>
<feature type="non-terminal residue" evidence="1">
    <location>
        <position position="1"/>
    </location>
</feature>
<name>A0A0F9IQW9_9ZZZZ</name>
<reference evidence="1" key="1">
    <citation type="journal article" date="2015" name="Nature">
        <title>Complex archaea that bridge the gap between prokaryotes and eukaryotes.</title>
        <authorList>
            <person name="Spang A."/>
            <person name="Saw J.H."/>
            <person name="Jorgensen S.L."/>
            <person name="Zaremba-Niedzwiedzka K."/>
            <person name="Martijn J."/>
            <person name="Lind A.E."/>
            <person name="van Eijk R."/>
            <person name="Schleper C."/>
            <person name="Guy L."/>
            <person name="Ettema T.J."/>
        </authorList>
    </citation>
    <scope>NUCLEOTIDE SEQUENCE</scope>
</reference>
<dbReference type="AlphaFoldDB" id="A0A0F9IQW9"/>
<proteinExistence type="predicted"/>
<protein>
    <submittedName>
        <fullName evidence="1">Uncharacterized protein</fullName>
    </submittedName>
</protein>
<sequence>LTGMQCVRKSIGMQIECPKCRRPFDARAFDYHIGCNYCGIFIEIGYPYILGNVCQTNQAYLEVVRACKRYIKEKENE</sequence>
<gene>
    <name evidence="1" type="ORF">LCGC14_1913710</name>
</gene>
<accession>A0A0F9IQW9</accession>